<accession>A0A1V8S9U3</accession>
<keyword evidence="2" id="KW-1185">Reference proteome</keyword>
<dbReference type="PANTHER" id="PTHR38119">
    <property type="entry name" value="BTB DOMAIN-CONTAINING PROTEIN-RELATED"/>
    <property type="match status" value="1"/>
</dbReference>
<dbReference type="PANTHER" id="PTHR38119:SF2">
    <property type="entry name" value="TRANSCRIPTION FACTOR DOMAIN-CONTAINING PROTEIN"/>
    <property type="match status" value="1"/>
</dbReference>
<dbReference type="STRING" id="1507870.A0A1V8S9U3"/>
<sequence>MASGKHFPPLFPFNVFTSLPSSISLSHKNPVAPPLRLIMSRREHYQMNDRMYGSKAGPKNDFPAFTEGDVLITITSSRSYKLHSDHLRRSSGLFDNVLDKTHATTLSEEAQKQGHTIRYHLVLAENTDNGAVPEGLYESPIHLLKAAELDSSGKPVTDVTQLELATESQVVMAWDQVLGAFYNRPLDIGDDNKDNIDFILELAMEVLKIAEYLQCIKLISPLITHTLLALSQTLHRSIATNPAPWLDFAYRLQSRKLFREALIHGAGCYNTPQVQSAIHSNSLAPSVVTLLEHKASLLRDLSRRLQTQLITWYPEQLQRAKTVGRADRDFIGRASYGNDILTWMALSVFRHWLSQMICNDKTHHAADMGYSFFLLISRGEDSYLDRSVVQSFHDYFPMSQKGEAVLEGRLAEIKGFARELVGDALGNASQLEIVGGGWEVGHMCCVVVGEGDYPWENVEVVSGEGTA</sequence>
<organism evidence="1 2">
    <name type="scientific">Cryoendolithus antarcticus</name>
    <dbReference type="NCBI Taxonomy" id="1507870"/>
    <lineage>
        <taxon>Eukaryota</taxon>
        <taxon>Fungi</taxon>
        <taxon>Dikarya</taxon>
        <taxon>Ascomycota</taxon>
        <taxon>Pezizomycotina</taxon>
        <taxon>Dothideomycetes</taxon>
        <taxon>Dothideomycetidae</taxon>
        <taxon>Cladosporiales</taxon>
        <taxon>Cladosporiaceae</taxon>
        <taxon>Cryoendolithus</taxon>
    </lineage>
</organism>
<dbReference type="OrthoDB" id="2129688at2759"/>
<evidence type="ECO:0008006" key="3">
    <source>
        <dbReference type="Google" id="ProtNLM"/>
    </source>
</evidence>
<reference evidence="2" key="1">
    <citation type="submission" date="2017-03" db="EMBL/GenBank/DDBJ databases">
        <title>Genomes of endolithic fungi from Antarctica.</title>
        <authorList>
            <person name="Coleine C."/>
            <person name="Masonjones S."/>
            <person name="Stajich J.E."/>
        </authorList>
    </citation>
    <scope>NUCLEOTIDE SEQUENCE [LARGE SCALE GENOMIC DNA]</scope>
    <source>
        <strain evidence="2">CCFEE 5527</strain>
    </source>
</reference>
<comment type="caution">
    <text evidence="1">The sequence shown here is derived from an EMBL/GenBank/DDBJ whole genome shotgun (WGS) entry which is preliminary data.</text>
</comment>
<evidence type="ECO:0000313" key="2">
    <source>
        <dbReference type="Proteomes" id="UP000192596"/>
    </source>
</evidence>
<gene>
    <name evidence="1" type="ORF">B0A48_17739</name>
</gene>
<dbReference type="EMBL" id="NAJO01000076">
    <property type="protein sequence ID" value="OQN95902.1"/>
    <property type="molecule type" value="Genomic_DNA"/>
</dbReference>
<evidence type="ECO:0000313" key="1">
    <source>
        <dbReference type="EMBL" id="OQN95902.1"/>
    </source>
</evidence>
<protein>
    <recommendedName>
        <fullName evidence="3">BTB domain-containing protein</fullName>
    </recommendedName>
</protein>
<dbReference type="AlphaFoldDB" id="A0A1V8S9U3"/>
<dbReference type="InParanoid" id="A0A1V8S9U3"/>
<dbReference type="Proteomes" id="UP000192596">
    <property type="component" value="Unassembled WGS sequence"/>
</dbReference>
<name>A0A1V8S9U3_9PEZI</name>
<proteinExistence type="predicted"/>